<dbReference type="GO" id="GO:0005935">
    <property type="term" value="C:cellular bud neck"/>
    <property type="evidence" value="ECO:0007669"/>
    <property type="project" value="TreeGrafter"/>
</dbReference>
<keyword evidence="2" id="KW-0812">Transmembrane</keyword>
<dbReference type="Proteomes" id="UP001168146">
    <property type="component" value="Unassembled WGS sequence"/>
</dbReference>
<dbReference type="AlphaFoldDB" id="A0AAN6JJ60"/>
<feature type="transmembrane region" description="Helical" evidence="2">
    <location>
        <begin position="35"/>
        <end position="56"/>
    </location>
</feature>
<sequence length="330" mass="36143">MATLLWQRSLASDAAGVKTTFSSWNSCMSKAYCKWPVIVGIILGSLILLSLLWCLFRCLCCGAECCCGCLACCNACCPSPRRSKRDNDGYQQQPPPPPPQPVYPPYPQYQSAPPPMYAAAGGYRGTQPLAQTATFDAPGPRAKLPQVYNEDALPPMPSWDNATSKHVEDEDDHEEEMEMAKLEHPQEAQQQSLLQHQDEYREPYGYEQPQLQIQAAPTAGDMGTMHATPYHDYDQHQQYAASPVPTARNSPYPPTYPASPPPNMYEPAQHFQPQQQQQQQWGGGGGGGGYAPSVMAPSYHTTPPAGTYDAAPPQGAGLSRKPVQGSWRDV</sequence>
<organism evidence="3 4">
    <name type="scientific">Friedmanniomyces endolithicus</name>
    <dbReference type="NCBI Taxonomy" id="329885"/>
    <lineage>
        <taxon>Eukaryota</taxon>
        <taxon>Fungi</taxon>
        <taxon>Dikarya</taxon>
        <taxon>Ascomycota</taxon>
        <taxon>Pezizomycotina</taxon>
        <taxon>Dothideomycetes</taxon>
        <taxon>Dothideomycetidae</taxon>
        <taxon>Mycosphaerellales</taxon>
        <taxon>Teratosphaeriaceae</taxon>
        <taxon>Friedmanniomyces</taxon>
    </lineage>
</organism>
<feature type="region of interest" description="Disordered" evidence="1">
    <location>
        <begin position="85"/>
        <end position="107"/>
    </location>
</feature>
<evidence type="ECO:0000256" key="1">
    <source>
        <dbReference type="SAM" id="MobiDB-lite"/>
    </source>
</evidence>
<dbReference type="EMBL" id="JASUXU010000005">
    <property type="protein sequence ID" value="KAK0326277.1"/>
    <property type="molecule type" value="Genomic_DNA"/>
</dbReference>
<protein>
    <submittedName>
        <fullName evidence="3">Uncharacterized protein</fullName>
    </submittedName>
</protein>
<dbReference type="GO" id="GO:0005886">
    <property type="term" value="C:plasma membrane"/>
    <property type="evidence" value="ECO:0007669"/>
    <property type="project" value="TreeGrafter"/>
</dbReference>
<accession>A0AAN6JJ60</accession>
<feature type="compositionally biased region" description="Gly residues" evidence="1">
    <location>
        <begin position="281"/>
        <end position="290"/>
    </location>
</feature>
<evidence type="ECO:0000313" key="3">
    <source>
        <dbReference type="EMBL" id="KAK0326277.1"/>
    </source>
</evidence>
<gene>
    <name evidence="3" type="ORF">LTR82_003024</name>
</gene>
<dbReference type="PANTHER" id="PTHR40018:SF1">
    <property type="entry name" value="[PSI+] INDUCTION PROTEIN 2"/>
    <property type="match status" value="1"/>
</dbReference>
<evidence type="ECO:0000256" key="2">
    <source>
        <dbReference type="SAM" id="Phobius"/>
    </source>
</evidence>
<keyword evidence="2" id="KW-0472">Membrane</keyword>
<feature type="compositionally biased region" description="Pro residues" evidence="1">
    <location>
        <begin position="251"/>
        <end position="264"/>
    </location>
</feature>
<reference evidence="3" key="1">
    <citation type="submission" date="2021-12" db="EMBL/GenBank/DDBJ databases">
        <title>Black yeast isolated from Biological Soil Crust.</title>
        <authorList>
            <person name="Kurbessoian T."/>
        </authorList>
    </citation>
    <scope>NUCLEOTIDE SEQUENCE</scope>
    <source>
        <strain evidence="3">CCFEE 5208</strain>
    </source>
</reference>
<feature type="compositionally biased region" description="Pro residues" evidence="1">
    <location>
        <begin position="93"/>
        <end position="107"/>
    </location>
</feature>
<keyword evidence="2" id="KW-1133">Transmembrane helix</keyword>
<evidence type="ECO:0000313" key="4">
    <source>
        <dbReference type="Proteomes" id="UP001168146"/>
    </source>
</evidence>
<dbReference type="PANTHER" id="PTHR40018">
    <property type="entry name" value="[PSI+] INDUCTION PROTEIN 2"/>
    <property type="match status" value="1"/>
</dbReference>
<comment type="caution">
    <text evidence="3">The sequence shown here is derived from an EMBL/GenBank/DDBJ whole genome shotgun (WGS) entry which is preliminary data.</text>
</comment>
<feature type="region of interest" description="Disordered" evidence="1">
    <location>
        <begin position="239"/>
        <end position="330"/>
    </location>
</feature>
<feature type="region of interest" description="Disordered" evidence="1">
    <location>
        <begin position="171"/>
        <end position="194"/>
    </location>
</feature>
<proteinExistence type="predicted"/>
<name>A0AAN6JJ60_9PEZI</name>
<dbReference type="InterPro" id="IPR037504">
    <property type="entry name" value="PSI_induc_2"/>
</dbReference>